<dbReference type="SUPFAM" id="SSF55315">
    <property type="entry name" value="L30e-like"/>
    <property type="match status" value="1"/>
</dbReference>
<evidence type="ECO:0000256" key="1">
    <source>
        <dbReference type="ARBA" id="ARBA00022603"/>
    </source>
</evidence>
<proteinExistence type="predicted"/>
<dbReference type="Pfam" id="PF00588">
    <property type="entry name" value="SpoU_methylase"/>
    <property type="match status" value="1"/>
</dbReference>
<dbReference type="Gene3D" id="3.40.1280.10">
    <property type="match status" value="1"/>
</dbReference>
<accession>A0AAD8A2Q8</accession>
<dbReference type="InterPro" id="IPR001537">
    <property type="entry name" value="SpoU_MeTrfase"/>
</dbReference>
<feature type="compositionally biased region" description="Basic and acidic residues" evidence="3">
    <location>
        <begin position="74"/>
        <end position="97"/>
    </location>
</feature>
<dbReference type="PANTHER" id="PTHR43191:SF2">
    <property type="entry name" value="RRNA METHYLTRANSFERASE 3, MITOCHONDRIAL"/>
    <property type="match status" value="1"/>
</dbReference>
<dbReference type="EMBL" id="JASPKZ010004199">
    <property type="protein sequence ID" value="KAJ9590657.1"/>
    <property type="molecule type" value="Genomic_DNA"/>
</dbReference>
<feature type="compositionally biased region" description="Basic and acidic residues" evidence="3">
    <location>
        <begin position="36"/>
        <end position="50"/>
    </location>
</feature>
<protein>
    <recommendedName>
        <fullName evidence="4">tRNA/rRNA methyltransferase SpoU type domain-containing protein</fullName>
    </recommendedName>
</protein>
<keyword evidence="6" id="KW-1185">Reference proteome</keyword>
<keyword evidence="1" id="KW-0489">Methyltransferase</keyword>
<reference evidence="5" key="1">
    <citation type="journal article" date="2023" name="IScience">
        <title>Live-bearing cockroach genome reveals convergent evolutionary mechanisms linked to viviparity in insects and beyond.</title>
        <authorList>
            <person name="Fouks B."/>
            <person name="Harrison M.C."/>
            <person name="Mikhailova A.A."/>
            <person name="Marchal E."/>
            <person name="English S."/>
            <person name="Carruthers M."/>
            <person name="Jennings E.C."/>
            <person name="Chiamaka E.L."/>
            <person name="Frigard R.A."/>
            <person name="Pippel M."/>
            <person name="Attardo G.M."/>
            <person name="Benoit J.B."/>
            <person name="Bornberg-Bauer E."/>
            <person name="Tobe S.S."/>
        </authorList>
    </citation>
    <scope>NUCLEOTIDE SEQUENCE</scope>
    <source>
        <strain evidence="5">Stay&amp;Tobe</strain>
    </source>
</reference>
<evidence type="ECO:0000256" key="3">
    <source>
        <dbReference type="SAM" id="MobiDB-lite"/>
    </source>
</evidence>
<feature type="region of interest" description="Disordered" evidence="3">
    <location>
        <begin position="1"/>
        <end position="97"/>
    </location>
</feature>
<evidence type="ECO:0000313" key="5">
    <source>
        <dbReference type="EMBL" id="KAJ9590657.1"/>
    </source>
</evidence>
<dbReference type="InterPro" id="IPR029064">
    <property type="entry name" value="Ribosomal_eL30-like_sf"/>
</dbReference>
<organism evidence="5 6">
    <name type="scientific">Diploptera punctata</name>
    <name type="common">Pacific beetle cockroach</name>
    <dbReference type="NCBI Taxonomy" id="6984"/>
    <lineage>
        <taxon>Eukaryota</taxon>
        <taxon>Metazoa</taxon>
        <taxon>Ecdysozoa</taxon>
        <taxon>Arthropoda</taxon>
        <taxon>Hexapoda</taxon>
        <taxon>Insecta</taxon>
        <taxon>Pterygota</taxon>
        <taxon>Neoptera</taxon>
        <taxon>Polyneoptera</taxon>
        <taxon>Dictyoptera</taxon>
        <taxon>Blattodea</taxon>
        <taxon>Blaberoidea</taxon>
        <taxon>Blaberidae</taxon>
        <taxon>Diplopterinae</taxon>
        <taxon>Diploptera</taxon>
    </lineage>
</organism>
<dbReference type="SUPFAM" id="SSF75217">
    <property type="entry name" value="alpha/beta knot"/>
    <property type="match status" value="1"/>
</dbReference>
<dbReference type="Proteomes" id="UP001233999">
    <property type="component" value="Unassembled WGS sequence"/>
</dbReference>
<dbReference type="CDD" id="cd18106">
    <property type="entry name" value="SpoU-like_RNMTL1"/>
    <property type="match status" value="1"/>
</dbReference>
<dbReference type="Gene3D" id="3.30.1330.30">
    <property type="match status" value="1"/>
</dbReference>
<feature type="compositionally biased region" description="Polar residues" evidence="3">
    <location>
        <begin position="1"/>
        <end position="20"/>
    </location>
</feature>
<dbReference type="GO" id="GO:0008173">
    <property type="term" value="F:RNA methyltransferase activity"/>
    <property type="evidence" value="ECO:0007669"/>
    <property type="project" value="InterPro"/>
</dbReference>
<evidence type="ECO:0000259" key="4">
    <source>
        <dbReference type="Pfam" id="PF00588"/>
    </source>
</evidence>
<dbReference type="AlphaFoldDB" id="A0AAD8A2Q8"/>
<reference evidence="5" key="2">
    <citation type="submission" date="2023-05" db="EMBL/GenBank/DDBJ databases">
        <authorList>
            <person name="Fouks B."/>
        </authorList>
    </citation>
    <scope>NUCLEOTIDE SEQUENCE</scope>
    <source>
        <strain evidence="5">Stay&amp;Tobe</strain>
        <tissue evidence="5">Testes</tissue>
    </source>
</reference>
<dbReference type="GO" id="GO:0032259">
    <property type="term" value="P:methylation"/>
    <property type="evidence" value="ECO:0007669"/>
    <property type="project" value="UniProtKB-KW"/>
</dbReference>
<name>A0AAD8A2Q8_DIPPU</name>
<dbReference type="InterPro" id="IPR029026">
    <property type="entry name" value="tRNA_m1G_MTases_N"/>
</dbReference>
<evidence type="ECO:0000313" key="6">
    <source>
        <dbReference type="Proteomes" id="UP001233999"/>
    </source>
</evidence>
<evidence type="ECO:0000256" key="2">
    <source>
        <dbReference type="ARBA" id="ARBA00022679"/>
    </source>
</evidence>
<dbReference type="GO" id="GO:0006396">
    <property type="term" value="P:RNA processing"/>
    <property type="evidence" value="ECO:0007669"/>
    <property type="project" value="InterPro"/>
</dbReference>
<gene>
    <name evidence="5" type="ORF">L9F63_016328</name>
</gene>
<feature type="non-terminal residue" evidence="5">
    <location>
        <position position="1"/>
    </location>
</feature>
<sequence length="405" mass="45237">MPESRYQIQHQLSGEASAFTSEGPVETESVSYPESENFKKKEARNKDDVKTKKKRKLESKKMKFLEESAETETENEHLEKKEARKKDLKRKEEMKRKNEEMKLNKLISSAAEAGVPLYTKLTDDDPKLSKLMLIAKSKTKKVKRSHIVLESKRLIKDAIKAGYIPEQVFFSRVKDAADLNLPDITQLYKVSYKVIGLWSDVTTSPGVIGFLRTPEVDMKQPAEDALPLTIICDNIRDPGNLGTIIRGAAGVGCQKIILTKGCADLWQPKVLRSGAGAHFRTPIATDVEWTDIESHVNCSASIFLADSNMHSLPPTELQQIVPVIPYFSTDYFNCAPIILVIGGETEGLSAESYQFASERLGVRLNIPLSNDVDSLNSGTALSIISFEIRRQFLVKKSGESSELQE</sequence>
<dbReference type="PANTHER" id="PTHR43191">
    <property type="entry name" value="RRNA METHYLTRANSFERASE 3"/>
    <property type="match status" value="1"/>
</dbReference>
<feature type="domain" description="tRNA/rRNA methyltransferase SpoU type" evidence="4">
    <location>
        <begin position="228"/>
        <end position="384"/>
    </location>
</feature>
<dbReference type="GO" id="GO:0003723">
    <property type="term" value="F:RNA binding"/>
    <property type="evidence" value="ECO:0007669"/>
    <property type="project" value="InterPro"/>
</dbReference>
<comment type="caution">
    <text evidence="5">The sequence shown here is derived from an EMBL/GenBank/DDBJ whole genome shotgun (WGS) entry which is preliminary data.</text>
</comment>
<dbReference type="InterPro" id="IPR029028">
    <property type="entry name" value="Alpha/beta_knot_MTases"/>
</dbReference>
<dbReference type="InterPro" id="IPR051259">
    <property type="entry name" value="rRNA_Methyltransferase"/>
</dbReference>
<keyword evidence="2" id="KW-0808">Transferase</keyword>